<dbReference type="PANTHER" id="PTHR34220">
    <property type="entry name" value="SENSOR HISTIDINE KINASE YPDA"/>
    <property type="match status" value="1"/>
</dbReference>
<dbReference type="EMBL" id="UGTP01000001">
    <property type="protein sequence ID" value="SUC12930.1"/>
    <property type="molecule type" value="Genomic_DNA"/>
</dbReference>
<evidence type="ECO:0000313" key="3">
    <source>
        <dbReference type="EMBL" id="SUC12930.1"/>
    </source>
</evidence>
<keyword evidence="3" id="KW-0808">Transferase</keyword>
<accession>A0A379F2R8</accession>
<dbReference type="AlphaFoldDB" id="A0A379F2R8"/>
<dbReference type="GeneID" id="78571228"/>
<evidence type="ECO:0000259" key="2">
    <source>
        <dbReference type="Pfam" id="PF06580"/>
    </source>
</evidence>
<feature type="transmembrane region" description="Helical" evidence="1">
    <location>
        <begin position="21"/>
        <end position="37"/>
    </location>
</feature>
<feature type="transmembrane region" description="Helical" evidence="1">
    <location>
        <begin position="135"/>
        <end position="157"/>
    </location>
</feature>
<protein>
    <submittedName>
        <fullName evidence="3">Probable sensor-like histidine kinase YehU</fullName>
        <ecNumber evidence="3">2.7.13.3</ecNumber>
    </submittedName>
</protein>
<dbReference type="Pfam" id="PF06580">
    <property type="entry name" value="His_kinase"/>
    <property type="match status" value="1"/>
</dbReference>
<feature type="transmembrane region" description="Helical" evidence="1">
    <location>
        <begin position="82"/>
        <end position="102"/>
    </location>
</feature>
<dbReference type="GO" id="GO:0000155">
    <property type="term" value="F:phosphorelay sensor kinase activity"/>
    <property type="evidence" value="ECO:0007669"/>
    <property type="project" value="InterPro"/>
</dbReference>
<dbReference type="RefSeq" id="WP_245944606.1">
    <property type="nucleotide sequence ID" value="NZ_UGTP01000001.1"/>
</dbReference>
<name>A0A379F2R8_9BACT</name>
<evidence type="ECO:0000313" key="4">
    <source>
        <dbReference type="Proteomes" id="UP000254235"/>
    </source>
</evidence>
<dbReference type="GO" id="GO:0016020">
    <property type="term" value="C:membrane"/>
    <property type="evidence" value="ECO:0007669"/>
    <property type="project" value="InterPro"/>
</dbReference>
<keyword evidence="1" id="KW-0812">Transmembrane</keyword>
<feature type="domain" description="Signal transduction histidine kinase internal region" evidence="2">
    <location>
        <begin position="177"/>
        <end position="254"/>
    </location>
</feature>
<keyword evidence="1" id="KW-1133">Transmembrane helix</keyword>
<feature type="transmembrane region" description="Helical" evidence="1">
    <location>
        <begin position="49"/>
        <end position="70"/>
    </location>
</feature>
<evidence type="ECO:0000256" key="1">
    <source>
        <dbReference type="SAM" id="Phobius"/>
    </source>
</evidence>
<dbReference type="EC" id="2.7.13.3" evidence="3"/>
<dbReference type="PANTHER" id="PTHR34220:SF7">
    <property type="entry name" value="SENSOR HISTIDINE KINASE YPDA"/>
    <property type="match status" value="1"/>
</dbReference>
<keyword evidence="3" id="KW-0418">Kinase</keyword>
<dbReference type="Proteomes" id="UP000254235">
    <property type="component" value="Unassembled WGS sequence"/>
</dbReference>
<organism evidence="3 4">
    <name type="scientific">Prevotella pallens</name>
    <dbReference type="NCBI Taxonomy" id="60133"/>
    <lineage>
        <taxon>Bacteria</taxon>
        <taxon>Pseudomonadati</taxon>
        <taxon>Bacteroidota</taxon>
        <taxon>Bacteroidia</taxon>
        <taxon>Bacteroidales</taxon>
        <taxon>Prevotellaceae</taxon>
        <taxon>Prevotella</taxon>
    </lineage>
</organism>
<dbReference type="InterPro" id="IPR010559">
    <property type="entry name" value="Sig_transdc_His_kin_internal"/>
</dbReference>
<proteinExistence type="predicted"/>
<reference evidence="3 4" key="1">
    <citation type="submission" date="2018-06" db="EMBL/GenBank/DDBJ databases">
        <authorList>
            <consortium name="Pathogen Informatics"/>
            <person name="Doyle S."/>
        </authorList>
    </citation>
    <scope>NUCLEOTIDE SEQUENCE [LARGE SCALE GENOMIC DNA]</scope>
    <source>
        <strain evidence="3 4">NCTC13043</strain>
    </source>
</reference>
<gene>
    <name evidence="3" type="primary">yehU</name>
    <name evidence="3" type="ORF">NCTC13043_01549</name>
</gene>
<sequence length="377" mass="44195">MINLLRKKLPRVYKENVAHSLLWLFIFFIPVAAMSLYDSSTFRTYSWTHIFSVWTVVFIYFGAFLVHNFFLLPLIIYRKQRIHYVCGTIILILIFVLVLYVFHTQTAEESLRAIVQAGYVQSRITDNQTTITTQIIVVNTIILVLMFGMNLGVKLFFKYNDDQKKLYDLEKKNLEQQLISLKYQINPHFFMNTLNNIHALVDIDPEKAKWAIIVMSKMMRYILYEGNNTFIPLQKESDFIHSYISLMRMRYTEKVKINLNIPKQFPVGEIPPLLLVCFVGNAFKYGISYQYISTIDISLSVENNKIKFCCINSKQSETECEKGGVGLKSVQQRLNLIYPNRHKLVIDDGEKTYSVWLELSLTNKKNDKKPTPRWKTE</sequence>
<dbReference type="InterPro" id="IPR050640">
    <property type="entry name" value="Bact_2-comp_sensor_kinase"/>
</dbReference>
<keyword evidence="1" id="KW-0472">Membrane</keyword>